<dbReference type="SUPFAM" id="SSF52540">
    <property type="entry name" value="P-loop containing nucleoside triphosphate hydrolases"/>
    <property type="match status" value="1"/>
</dbReference>
<dbReference type="Gene3D" id="1.10.8.430">
    <property type="entry name" value="Helical domain of apoptotic protease-activating factors"/>
    <property type="match status" value="1"/>
</dbReference>
<keyword evidence="2" id="KW-1185">Reference proteome</keyword>
<dbReference type="GO" id="GO:0043531">
    <property type="term" value="F:ADP binding"/>
    <property type="evidence" value="ECO:0007669"/>
    <property type="project" value="InterPro"/>
</dbReference>
<proteinExistence type="predicted"/>
<dbReference type="PANTHER" id="PTHR36766">
    <property type="entry name" value="PLANT BROAD-SPECTRUM MILDEW RESISTANCE PROTEIN RPW8"/>
    <property type="match status" value="1"/>
</dbReference>
<dbReference type="RefSeq" id="XP_039135125.1">
    <property type="nucleotide sequence ID" value="XM_039279191.1"/>
</dbReference>
<dbReference type="InterPro" id="IPR042197">
    <property type="entry name" value="Apaf_helical"/>
</dbReference>
<dbReference type="PANTHER" id="PTHR36766:SF64">
    <property type="entry name" value="OS12G0206100 PROTEIN"/>
    <property type="match status" value="1"/>
</dbReference>
<dbReference type="GeneID" id="120272368"/>
<evidence type="ECO:0000259" key="1">
    <source>
        <dbReference type="Pfam" id="PF00931"/>
    </source>
</evidence>
<dbReference type="AlphaFoldDB" id="A0AB40C8H5"/>
<organism evidence="2 3">
    <name type="scientific">Dioscorea cayennensis subsp. rotundata</name>
    <name type="common">White Guinea yam</name>
    <name type="synonym">Dioscorea rotundata</name>
    <dbReference type="NCBI Taxonomy" id="55577"/>
    <lineage>
        <taxon>Eukaryota</taxon>
        <taxon>Viridiplantae</taxon>
        <taxon>Streptophyta</taxon>
        <taxon>Embryophyta</taxon>
        <taxon>Tracheophyta</taxon>
        <taxon>Spermatophyta</taxon>
        <taxon>Magnoliopsida</taxon>
        <taxon>Liliopsida</taxon>
        <taxon>Dioscoreales</taxon>
        <taxon>Dioscoreaceae</taxon>
        <taxon>Dioscorea</taxon>
    </lineage>
</organism>
<dbReference type="Proteomes" id="UP001515500">
    <property type="component" value="Chromosome 2"/>
</dbReference>
<protein>
    <submittedName>
        <fullName evidence="3">Probable disease resistance protein At5g43730</fullName>
    </submittedName>
</protein>
<accession>A0AB40C8H5</accession>
<gene>
    <name evidence="3" type="primary">LOC120272368</name>
</gene>
<feature type="domain" description="NB-ARC" evidence="1">
    <location>
        <begin position="2"/>
        <end position="80"/>
    </location>
</feature>
<evidence type="ECO:0000313" key="2">
    <source>
        <dbReference type="Proteomes" id="UP001515500"/>
    </source>
</evidence>
<reference evidence="3" key="1">
    <citation type="submission" date="2025-08" db="UniProtKB">
        <authorList>
            <consortium name="RefSeq"/>
        </authorList>
    </citation>
    <scope>IDENTIFICATION</scope>
</reference>
<dbReference type="InterPro" id="IPR027417">
    <property type="entry name" value="P-loop_NTPase"/>
</dbReference>
<dbReference type="Pfam" id="PF00931">
    <property type="entry name" value="NB-ARC"/>
    <property type="match status" value="1"/>
</dbReference>
<sequence length="119" mass="13463">MELYEALRRRRRRNFIIILVDIWDGVSLQNVGIPEAGNDSKIVWTTLSRAVCHIMESDREIEVKGLTPEEAWSLFKEKVGGEDIILPEIKPIAELVARECQGLPQRNMFLGALNSVTTG</sequence>
<evidence type="ECO:0000313" key="3">
    <source>
        <dbReference type="RefSeq" id="XP_039135125.1"/>
    </source>
</evidence>
<name>A0AB40C8H5_DIOCR</name>
<dbReference type="InterPro" id="IPR002182">
    <property type="entry name" value="NB-ARC"/>
</dbReference>